<name>A0A4V2F4T1_9ACTN</name>
<dbReference type="CDD" id="cd06089">
    <property type="entry name" value="KOW_RPL26"/>
    <property type="match status" value="1"/>
</dbReference>
<dbReference type="RefSeq" id="WP_130492862.1">
    <property type="nucleotide sequence ID" value="NZ_SGXD01000002.1"/>
</dbReference>
<dbReference type="PROSITE" id="PS01108">
    <property type="entry name" value="RIBOSOMAL_L24"/>
    <property type="match status" value="1"/>
</dbReference>
<dbReference type="Pfam" id="PF00467">
    <property type="entry name" value="KOW"/>
    <property type="match status" value="1"/>
</dbReference>
<protein>
    <recommendedName>
        <fullName evidence="4 5">Large ribosomal subunit protein uL24</fullName>
    </recommendedName>
</protein>
<dbReference type="Proteomes" id="UP000293638">
    <property type="component" value="Unassembled WGS sequence"/>
</dbReference>
<dbReference type="InterPro" id="IPR057264">
    <property type="entry name" value="Ribosomal_uL24_C"/>
</dbReference>
<dbReference type="AlphaFoldDB" id="A0A4V2F4T1"/>
<evidence type="ECO:0000313" key="8">
    <source>
        <dbReference type="EMBL" id="RZS90399.1"/>
    </source>
</evidence>
<keyword evidence="9" id="KW-1185">Reference proteome</keyword>
<evidence type="ECO:0000256" key="4">
    <source>
        <dbReference type="ARBA" id="ARBA00035206"/>
    </source>
</evidence>
<evidence type="ECO:0000259" key="7">
    <source>
        <dbReference type="SMART" id="SM00739"/>
    </source>
</evidence>
<dbReference type="SUPFAM" id="SSF50104">
    <property type="entry name" value="Translation proteins SH3-like domain"/>
    <property type="match status" value="1"/>
</dbReference>
<gene>
    <name evidence="5" type="primary">rplX</name>
    <name evidence="8" type="ORF">EV189_2184</name>
</gene>
<evidence type="ECO:0000256" key="6">
    <source>
        <dbReference type="RuleBase" id="RU003477"/>
    </source>
</evidence>
<dbReference type="InterPro" id="IPR005825">
    <property type="entry name" value="Ribosomal_uL24_CS"/>
</dbReference>
<organism evidence="8 9">
    <name type="scientific">Motilibacter rhizosphaerae</name>
    <dbReference type="NCBI Taxonomy" id="598652"/>
    <lineage>
        <taxon>Bacteria</taxon>
        <taxon>Bacillati</taxon>
        <taxon>Actinomycetota</taxon>
        <taxon>Actinomycetes</taxon>
        <taxon>Motilibacterales</taxon>
        <taxon>Motilibacteraceae</taxon>
        <taxon>Motilibacter</taxon>
    </lineage>
</organism>
<dbReference type="GO" id="GO:0005840">
    <property type="term" value="C:ribosome"/>
    <property type="evidence" value="ECO:0007669"/>
    <property type="project" value="UniProtKB-KW"/>
</dbReference>
<feature type="domain" description="KOW" evidence="7">
    <location>
        <begin position="5"/>
        <end position="32"/>
    </location>
</feature>
<proteinExistence type="inferred from homology"/>
<dbReference type="Gene3D" id="2.30.30.30">
    <property type="match status" value="1"/>
</dbReference>
<evidence type="ECO:0000256" key="3">
    <source>
        <dbReference type="ARBA" id="ARBA00023274"/>
    </source>
</evidence>
<accession>A0A4V2F4T1</accession>
<comment type="function">
    <text evidence="5">One of two assembly initiator proteins, it binds directly to the 5'-end of the 23S rRNA, where it nucleates assembly of the 50S subunit.</text>
</comment>
<dbReference type="OrthoDB" id="9807419at2"/>
<comment type="similarity">
    <text evidence="1 5 6">Belongs to the universal ribosomal protein uL24 family.</text>
</comment>
<evidence type="ECO:0000256" key="1">
    <source>
        <dbReference type="ARBA" id="ARBA00010618"/>
    </source>
</evidence>
<reference evidence="8 9" key="1">
    <citation type="submission" date="2019-02" db="EMBL/GenBank/DDBJ databases">
        <title>Genomic Encyclopedia of Type Strains, Phase IV (KMG-IV): sequencing the most valuable type-strain genomes for metagenomic binning, comparative biology and taxonomic classification.</title>
        <authorList>
            <person name="Goeker M."/>
        </authorList>
    </citation>
    <scope>NUCLEOTIDE SEQUENCE [LARGE SCALE GENOMIC DNA]</scope>
    <source>
        <strain evidence="8 9">DSM 45622</strain>
    </source>
</reference>
<dbReference type="Pfam" id="PF17136">
    <property type="entry name" value="ribosomal_L24"/>
    <property type="match status" value="1"/>
</dbReference>
<comment type="subunit">
    <text evidence="5">Part of the 50S ribosomal subunit.</text>
</comment>
<dbReference type="EMBL" id="SGXD01000002">
    <property type="protein sequence ID" value="RZS90399.1"/>
    <property type="molecule type" value="Genomic_DNA"/>
</dbReference>
<dbReference type="InterPro" id="IPR008991">
    <property type="entry name" value="Translation_prot_SH3-like_sf"/>
</dbReference>
<dbReference type="NCBIfam" id="TIGR01079">
    <property type="entry name" value="rplX_bact"/>
    <property type="match status" value="1"/>
</dbReference>
<dbReference type="GO" id="GO:0006412">
    <property type="term" value="P:translation"/>
    <property type="evidence" value="ECO:0007669"/>
    <property type="project" value="UniProtKB-UniRule"/>
</dbReference>
<dbReference type="InterPro" id="IPR014722">
    <property type="entry name" value="Rib_uL2_dom2"/>
</dbReference>
<dbReference type="InterPro" id="IPR005824">
    <property type="entry name" value="KOW"/>
</dbReference>
<comment type="function">
    <text evidence="5">One of the proteins that surrounds the polypeptide exit tunnel on the outside of the subunit.</text>
</comment>
<dbReference type="HAMAP" id="MF_01326_B">
    <property type="entry name" value="Ribosomal_uL24_B"/>
    <property type="match status" value="1"/>
</dbReference>
<evidence type="ECO:0000256" key="2">
    <source>
        <dbReference type="ARBA" id="ARBA00022980"/>
    </source>
</evidence>
<evidence type="ECO:0000256" key="5">
    <source>
        <dbReference type="HAMAP-Rule" id="MF_01326"/>
    </source>
</evidence>
<dbReference type="GO" id="GO:0019843">
    <property type="term" value="F:rRNA binding"/>
    <property type="evidence" value="ECO:0007669"/>
    <property type="project" value="UniProtKB-UniRule"/>
</dbReference>
<sequence length="117" mass="12921">MAKIRIKKGDRVLVIAGKDKGATGRVLEVLRERDRVVVEGVNRIKRHTRVGQTARGAKTGGIVTTEAAIHISNVMLSVEKDGKRVGTRVGVREEKVERDGRVKTTRIRVAKRTGEDI</sequence>
<dbReference type="PANTHER" id="PTHR12903">
    <property type="entry name" value="MITOCHONDRIAL RIBOSOMAL PROTEIN L24"/>
    <property type="match status" value="1"/>
</dbReference>
<evidence type="ECO:0000313" key="9">
    <source>
        <dbReference type="Proteomes" id="UP000293638"/>
    </source>
</evidence>
<dbReference type="GO" id="GO:0003735">
    <property type="term" value="F:structural constituent of ribosome"/>
    <property type="evidence" value="ECO:0007669"/>
    <property type="project" value="InterPro"/>
</dbReference>
<keyword evidence="5" id="KW-0699">rRNA-binding</keyword>
<comment type="caution">
    <text evidence="8">The sequence shown here is derived from an EMBL/GenBank/DDBJ whole genome shotgun (WGS) entry which is preliminary data.</text>
</comment>
<keyword evidence="5" id="KW-0694">RNA-binding</keyword>
<dbReference type="InterPro" id="IPR041988">
    <property type="entry name" value="Ribosomal_uL24_KOW"/>
</dbReference>
<dbReference type="GO" id="GO:1990904">
    <property type="term" value="C:ribonucleoprotein complex"/>
    <property type="evidence" value="ECO:0007669"/>
    <property type="project" value="UniProtKB-KW"/>
</dbReference>
<keyword evidence="3 5" id="KW-0687">Ribonucleoprotein</keyword>
<dbReference type="SMART" id="SM00739">
    <property type="entry name" value="KOW"/>
    <property type="match status" value="1"/>
</dbReference>
<dbReference type="InterPro" id="IPR003256">
    <property type="entry name" value="Ribosomal_uL24"/>
</dbReference>
<keyword evidence="2 5" id="KW-0689">Ribosomal protein</keyword>